<evidence type="ECO:0000313" key="2">
    <source>
        <dbReference type="Proteomes" id="UP000468413"/>
    </source>
</evidence>
<comment type="caution">
    <text evidence="1">The sequence shown here is derived from an EMBL/GenBank/DDBJ whole genome shotgun (WGS) entry which is preliminary data.</text>
</comment>
<sequence>MTVELNPDAIDRVAQLPTVREAAETGAKLIALWPLTEAMHMDNDVKYGENLQVRVTRAFARILTGEDVTVPDAEFVYEGADVIPGRPQEIVDALLDANDAYETMGEYAQSGDASLIHAAAEALGVQWPEATDAAVRQTVASVEAEVAKVKSDAAADGLGGSAADVASRFTLALAVCDALLGSVAAGAGAAGEREVAKQSLPVLLYVNELREQYAIPRIFLTDEQIVELIGVRAKAEASGGDTLAATARFVAPLAAAEWNKHHDDVLWDPAEAKKKAKEEDEKRNKEALAAKFAHVKNDNKETVEL</sequence>
<reference evidence="1 2" key="1">
    <citation type="submission" date="2019-09" db="EMBL/GenBank/DDBJ databases">
        <title>Characterization of the phylogenetic diversity of two novel species belonging to the genus Bifidobacterium: Bifidobacterium cebidarum sp. nov. and Bifidobacterium leontopitheci sp. nov.</title>
        <authorList>
            <person name="Lugli G.A."/>
            <person name="Duranti S."/>
            <person name="Milani C."/>
            <person name="Turroni F."/>
            <person name="Ventura M."/>
        </authorList>
    </citation>
    <scope>NUCLEOTIDE SEQUENCE [LARGE SCALE GENOMIC DNA]</scope>
    <source>
        <strain evidence="1 2">LMG 31469</strain>
    </source>
</reference>
<dbReference type="Proteomes" id="UP000468413">
    <property type="component" value="Unassembled WGS sequence"/>
</dbReference>
<name>A0A6I1GBF1_9BIFI</name>
<evidence type="ECO:0000313" key="1">
    <source>
        <dbReference type="EMBL" id="KAB7788895.1"/>
    </source>
</evidence>
<protein>
    <submittedName>
        <fullName evidence="1">Uncharacterized protein</fullName>
    </submittedName>
</protein>
<accession>A0A6I1GBF1</accession>
<organism evidence="1 2">
    <name type="scientific">Bifidobacterium cebidarum</name>
    <dbReference type="NCBI Taxonomy" id="2650773"/>
    <lineage>
        <taxon>Bacteria</taxon>
        <taxon>Bacillati</taxon>
        <taxon>Actinomycetota</taxon>
        <taxon>Actinomycetes</taxon>
        <taxon>Bifidobacteriales</taxon>
        <taxon>Bifidobacteriaceae</taxon>
        <taxon>Bifidobacterium</taxon>
    </lineage>
</organism>
<dbReference type="AlphaFoldDB" id="A0A6I1GBF1"/>
<gene>
    <name evidence="1" type="ORF">F7D08_0629</name>
</gene>
<proteinExistence type="predicted"/>
<keyword evidence="2" id="KW-1185">Reference proteome</keyword>
<dbReference type="EMBL" id="WBVS01000002">
    <property type="protein sequence ID" value="KAB7788895.1"/>
    <property type="molecule type" value="Genomic_DNA"/>
</dbReference>
<dbReference type="RefSeq" id="WP_152209251.1">
    <property type="nucleotide sequence ID" value="NZ_WBVS01000002.1"/>
</dbReference>